<dbReference type="AlphaFoldDB" id="Q4TGD0"/>
<comment type="caution">
    <text evidence="2">The sequence shown here is derived from an EMBL/GenBank/DDBJ whole genome shotgun (WGS) entry which is preliminary data.</text>
</comment>
<feature type="compositionally biased region" description="Basic and acidic residues" evidence="1">
    <location>
        <begin position="41"/>
        <end position="59"/>
    </location>
</feature>
<protein>
    <submittedName>
        <fullName evidence="2">(spotted green pufferfish) hypothetical protein</fullName>
    </submittedName>
</protein>
<sequence>PAGNSCEDVRRSGYLRNKVHAPALLRPPRRLGARPGPPGVLREREEIPRQGPRPEESRGPGDLLQHQQEGRLQEQAHDRAVHPRREPGPGRRERGGPGRLVPGPGGAPVQK</sequence>
<accession>Q4TGD0</accession>
<feature type="non-terminal residue" evidence="2">
    <location>
        <position position="1"/>
    </location>
</feature>
<feature type="region of interest" description="Disordered" evidence="1">
    <location>
        <begin position="1"/>
        <end position="111"/>
    </location>
</feature>
<proteinExistence type="predicted"/>
<reference evidence="2" key="1">
    <citation type="journal article" date="2004" name="Nature">
        <title>Genome duplication in the teleost fish Tetraodon nigroviridis reveals the early vertebrate proto-karyotype.</title>
        <authorList>
            <person name="Jaillon O."/>
            <person name="Aury J.-M."/>
            <person name="Brunet F."/>
            <person name="Petit J.-L."/>
            <person name="Stange-Thomann N."/>
            <person name="Mauceli E."/>
            <person name="Bouneau L."/>
            <person name="Fischer C."/>
            <person name="Ozouf-Costaz C."/>
            <person name="Bernot A."/>
            <person name="Nicaud S."/>
            <person name="Jaffe D."/>
            <person name="Fisher S."/>
            <person name="Lutfalla G."/>
            <person name="Dossat C."/>
            <person name="Segurens B."/>
            <person name="Dasilva C."/>
            <person name="Salanoubat M."/>
            <person name="Levy M."/>
            <person name="Boudet N."/>
            <person name="Castellano S."/>
            <person name="Anthouard V."/>
            <person name="Jubin C."/>
            <person name="Castelli V."/>
            <person name="Katinka M."/>
            <person name="Vacherie B."/>
            <person name="Biemont C."/>
            <person name="Skalli Z."/>
            <person name="Cattolico L."/>
            <person name="Poulain J."/>
            <person name="De Berardinis V."/>
            <person name="Cruaud C."/>
            <person name="Duprat S."/>
            <person name="Brottier P."/>
            <person name="Coutanceau J.-P."/>
            <person name="Gouzy J."/>
            <person name="Parra G."/>
            <person name="Lardier G."/>
            <person name="Chapple C."/>
            <person name="McKernan K.J."/>
            <person name="McEwan P."/>
            <person name="Bosak S."/>
            <person name="Kellis M."/>
            <person name="Volff J.-N."/>
            <person name="Guigo R."/>
            <person name="Zody M.C."/>
            <person name="Mesirov J."/>
            <person name="Lindblad-Toh K."/>
            <person name="Birren B."/>
            <person name="Nusbaum C."/>
            <person name="Kahn D."/>
            <person name="Robinson-Rechavi M."/>
            <person name="Laudet V."/>
            <person name="Schachter V."/>
            <person name="Quetier F."/>
            <person name="Saurin W."/>
            <person name="Scarpelli C."/>
            <person name="Wincker P."/>
            <person name="Lander E.S."/>
            <person name="Weissenbach J."/>
            <person name="Roest Crollius H."/>
        </authorList>
    </citation>
    <scope>NUCLEOTIDE SEQUENCE [LARGE SCALE GENOMIC DNA]</scope>
</reference>
<feature type="compositionally biased region" description="Basic and acidic residues" evidence="1">
    <location>
        <begin position="68"/>
        <end position="96"/>
    </location>
</feature>
<gene>
    <name evidence="2" type="ORF">GSTENG00001166001</name>
</gene>
<dbReference type="EMBL" id="CAAE01003778">
    <property type="protein sequence ID" value="CAF88052.1"/>
    <property type="molecule type" value="Genomic_DNA"/>
</dbReference>
<dbReference type="KEGG" id="tng:GSTEN00001166G001"/>
<reference evidence="2" key="2">
    <citation type="submission" date="2004-02" db="EMBL/GenBank/DDBJ databases">
        <authorList>
            <consortium name="Genoscope"/>
            <consortium name="Whitehead Institute Centre for Genome Research"/>
        </authorList>
    </citation>
    <scope>NUCLEOTIDE SEQUENCE</scope>
</reference>
<evidence type="ECO:0000256" key="1">
    <source>
        <dbReference type="SAM" id="MobiDB-lite"/>
    </source>
</evidence>
<name>Q4TGD0_TETNG</name>
<evidence type="ECO:0000313" key="2">
    <source>
        <dbReference type="EMBL" id="CAF88052.1"/>
    </source>
</evidence>
<organism evidence="2">
    <name type="scientific">Tetraodon nigroviridis</name>
    <name type="common">Spotted green pufferfish</name>
    <name type="synonym">Chelonodon nigroviridis</name>
    <dbReference type="NCBI Taxonomy" id="99883"/>
    <lineage>
        <taxon>Eukaryota</taxon>
        <taxon>Metazoa</taxon>
        <taxon>Chordata</taxon>
        <taxon>Craniata</taxon>
        <taxon>Vertebrata</taxon>
        <taxon>Euteleostomi</taxon>
        <taxon>Actinopterygii</taxon>
        <taxon>Neopterygii</taxon>
        <taxon>Teleostei</taxon>
        <taxon>Neoteleostei</taxon>
        <taxon>Acanthomorphata</taxon>
        <taxon>Eupercaria</taxon>
        <taxon>Tetraodontiformes</taxon>
        <taxon>Tetradontoidea</taxon>
        <taxon>Tetraodontidae</taxon>
        <taxon>Tetraodon</taxon>
    </lineage>
</organism>